<evidence type="ECO:0000313" key="3">
    <source>
        <dbReference type="EMBL" id="MBR8646386.1"/>
    </source>
</evidence>
<dbReference type="Pfam" id="PF19305">
    <property type="entry name" value="MmgE_PrpD_C"/>
    <property type="match status" value="1"/>
</dbReference>
<comment type="caution">
    <text evidence="3">The sequence shown here is derived from an EMBL/GenBank/DDBJ whole genome shotgun (WGS) entry which is preliminary data.</text>
</comment>
<dbReference type="GO" id="GO:0016829">
    <property type="term" value="F:lyase activity"/>
    <property type="evidence" value="ECO:0007669"/>
    <property type="project" value="InterPro"/>
</dbReference>
<dbReference type="InterPro" id="IPR045337">
    <property type="entry name" value="MmgE_PrpD_C"/>
</dbReference>
<name>A0A941FT52_9BACI</name>
<protein>
    <recommendedName>
        <fullName evidence="2">MmgE/PrpD C-terminal domain-containing protein</fullName>
    </recommendedName>
</protein>
<dbReference type="InterPro" id="IPR036148">
    <property type="entry name" value="MmgE/PrpD_sf"/>
</dbReference>
<feature type="region of interest" description="Disordered" evidence="1">
    <location>
        <begin position="38"/>
        <end position="62"/>
    </location>
</feature>
<reference evidence="3" key="1">
    <citation type="submission" date="2021-04" db="EMBL/GenBank/DDBJ databases">
        <title>Whole genome sequencing of Enterococci isolates from hospitalized patients.</title>
        <authorList>
            <person name="Ogoti B.M."/>
            <person name="Onyambu F.G."/>
        </authorList>
    </citation>
    <scope>NUCLEOTIDE SEQUENCE</scope>
    <source>
        <strain evidence="3">242</strain>
    </source>
</reference>
<accession>A0A941FT52</accession>
<dbReference type="Proteomes" id="UP000680045">
    <property type="component" value="Unassembled WGS sequence"/>
</dbReference>
<dbReference type="SUPFAM" id="SSF103378">
    <property type="entry name" value="2-methylcitrate dehydratase PrpD"/>
    <property type="match status" value="1"/>
</dbReference>
<evidence type="ECO:0000256" key="1">
    <source>
        <dbReference type="SAM" id="MobiDB-lite"/>
    </source>
</evidence>
<proteinExistence type="predicted"/>
<dbReference type="EMBL" id="JAGTPW010000096">
    <property type="protein sequence ID" value="MBR8646386.1"/>
    <property type="molecule type" value="Genomic_DNA"/>
</dbReference>
<feature type="domain" description="MmgE/PrpD C-terminal" evidence="2">
    <location>
        <begin position="1"/>
        <end position="61"/>
    </location>
</feature>
<sequence>MQKVNRETDATIKPSKAALPVGRFTIVTVTTTSGDVLSKRIDTPKGSPGNPLTKPQLIEKIA</sequence>
<evidence type="ECO:0000313" key="4">
    <source>
        <dbReference type="Proteomes" id="UP000680045"/>
    </source>
</evidence>
<evidence type="ECO:0000259" key="2">
    <source>
        <dbReference type="Pfam" id="PF19305"/>
    </source>
</evidence>
<gene>
    <name evidence="3" type="ORF">KEH51_29440</name>
</gene>
<dbReference type="AlphaFoldDB" id="A0A941FT52"/>
<organism evidence="3 4">
    <name type="scientific">Peribacillus frigoritolerans</name>
    <dbReference type="NCBI Taxonomy" id="450367"/>
    <lineage>
        <taxon>Bacteria</taxon>
        <taxon>Bacillati</taxon>
        <taxon>Bacillota</taxon>
        <taxon>Bacilli</taxon>
        <taxon>Bacillales</taxon>
        <taxon>Bacillaceae</taxon>
        <taxon>Peribacillus</taxon>
    </lineage>
</organism>